<dbReference type="PANTHER" id="PTHR32432:SF3">
    <property type="entry name" value="ETHANOLAMINE UTILIZATION PROTEIN EUTJ"/>
    <property type="match status" value="1"/>
</dbReference>
<evidence type="ECO:0000259" key="1">
    <source>
        <dbReference type="SMART" id="SM00842"/>
    </source>
</evidence>
<dbReference type="NCBIfam" id="TIGR01175">
    <property type="entry name" value="pilM"/>
    <property type="match status" value="1"/>
</dbReference>
<dbReference type="InterPro" id="IPR043129">
    <property type="entry name" value="ATPase_NBD"/>
</dbReference>
<dbReference type="EMBL" id="AP027151">
    <property type="protein sequence ID" value="BDV43682.1"/>
    <property type="molecule type" value="Genomic_DNA"/>
</dbReference>
<dbReference type="CDD" id="cd24049">
    <property type="entry name" value="ASKHA_NBD_PilM"/>
    <property type="match status" value="1"/>
</dbReference>
<evidence type="ECO:0000313" key="2">
    <source>
        <dbReference type="EMBL" id="BDV43682.1"/>
    </source>
</evidence>
<name>A0ABM8EMK8_9BACT</name>
<gene>
    <name evidence="2" type="primary">pilM</name>
    <name evidence="2" type="ORF">GURASL_26050</name>
</gene>
<accession>A0ABM8EMK8</accession>
<reference evidence="2 3" key="1">
    <citation type="submission" date="2022-12" db="EMBL/GenBank/DDBJ databases">
        <title>Polyphasic characterization of Geotalea uranireducens NIT-SL11 newly isolated from a complex of sewage sludge and microbially reduced graphene oxide.</title>
        <authorList>
            <person name="Xie L."/>
            <person name="Yoshida N."/>
            <person name="Meng L."/>
        </authorList>
    </citation>
    <scope>NUCLEOTIDE SEQUENCE [LARGE SCALE GENOMIC DNA]</scope>
    <source>
        <strain evidence="2 3">NIT-SL11</strain>
    </source>
</reference>
<sequence length="351" mass="38617">MFLSKKRELVGVDIGSSSVKLVQLREQKGSFYLANIGIVPLPPEAIVDNTLMDSSAVVDAIKSLFASLNIKIKEVACSISGNTVIIRKIKLPAMPSEELEDQIQWEAEQYIPFDINDVNIDFQILDPDEEDPSRMNVLLVASKKDIINDYVNVFAESGLKLVVVDVDSFAVQNIYEQNYDSAPDEVVALINIGASILNLNVVKGGVSLFTRDVQMGGNLFTEEIQKQFALSSEDAEAAKISGECADKTKLRDILSRIDETLAIEIRRSLDFYNTTAGDGKISKVYLSGGAAKTQMLAEAVHNKLGVPVEMLNPLQKIVYNEKEFDLGYLQEIAPLVTVALGLATRRVGDKW</sequence>
<dbReference type="InterPro" id="IPR005883">
    <property type="entry name" value="PilM"/>
</dbReference>
<dbReference type="RefSeq" id="WP_281999808.1">
    <property type="nucleotide sequence ID" value="NZ_AP027151.1"/>
</dbReference>
<dbReference type="PANTHER" id="PTHR32432">
    <property type="entry name" value="CELL DIVISION PROTEIN FTSA-RELATED"/>
    <property type="match status" value="1"/>
</dbReference>
<protein>
    <submittedName>
        <fullName evidence="2">Type IV pilus biogenesis ATPase PilM</fullName>
    </submittedName>
</protein>
<dbReference type="InterPro" id="IPR050696">
    <property type="entry name" value="FtsA/MreB"/>
</dbReference>
<proteinExistence type="predicted"/>
<evidence type="ECO:0000313" key="3">
    <source>
        <dbReference type="Proteomes" id="UP001317705"/>
    </source>
</evidence>
<dbReference type="Gene3D" id="3.30.420.40">
    <property type="match status" value="2"/>
</dbReference>
<dbReference type="SUPFAM" id="SSF53067">
    <property type="entry name" value="Actin-like ATPase domain"/>
    <property type="match status" value="2"/>
</dbReference>
<dbReference type="SMART" id="SM00842">
    <property type="entry name" value="FtsA"/>
    <property type="match status" value="1"/>
</dbReference>
<keyword evidence="3" id="KW-1185">Reference proteome</keyword>
<dbReference type="InterPro" id="IPR003494">
    <property type="entry name" value="SHS2_FtsA"/>
</dbReference>
<feature type="domain" description="SHS2" evidence="1">
    <location>
        <begin position="9"/>
        <end position="175"/>
    </location>
</feature>
<dbReference type="Pfam" id="PF11104">
    <property type="entry name" value="PilM_2"/>
    <property type="match status" value="1"/>
</dbReference>
<dbReference type="PIRSF" id="PIRSF019169">
    <property type="entry name" value="PilM"/>
    <property type="match status" value="1"/>
</dbReference>
<organism evidence="2 3">
    <name type="scientific">Geotalea uraniireducens</name>
    <dbReference type="NCBI Taxonomy" id="351604"/>
    <lineage>
        <taxon>Bacteria</taxon>
        <taxon>Pseudomonadati</taxon>
        <taxon>Thermodesulfobacteriota</taxon>
        <taxon>Desulfuromonadia</taxon>
        <taxon>Geobacterales</taxon>
        <taxon>Geobacteraceae</taxon>
        <taxon>Geotalea</taxon>
    </lineage>
</organism>
<dbReference type="Gene3D" id="3.30.1490.300">
    <property type="match status" value="1"/>
</dbReference>
<dbReference type="Proteomes" id="UP001317705">
    <property type="component" value="Chromosome"/>
</dbReference>